<dbReference type="NCBIfam" id="TIGR01575">
    <property type="entry name" value="rimI"/>
    <property type="match status" value="1"/>
</dbReference>
<keyword evidence="7" id="KW-0687">Ribonucleoprotein</keyword>
<comment type="catalytic activity">
    <reaction evidence="5">
        <text>N-terminal L-alanyl-[ribosomal protein bS18] + acetyl-CoA = N-terminal N(alpha)-acetyl-L-alanyl-[ribosomal protein bS18] + CoA + H(+)</text>
        <dbReference type="Rhea" id="RHEA:43756"/>
        <dbReference type="Rhea" id="RHEA-COMP:10676"/>
        <dbReference type="Rhea" id="RHEA-COMP:10677"/>
        <dbReference type="ChEBI" id="CHEBI:15378"/>
        <dbReference type="ChEBI" id="CHEBI:57287"/>
        <dbReference type="ChEBI" id="CHEBI:57288"/>
        <dbReference type="ChEBI" id="CHEBI:64718"/>
        <dbReference type="ChEBI" id="CHEBI:83683"/>
        <dbReference type="EC" id="2.3.1.266"/>
    </reaction>
</comment>
<dbReference type="PANTHER" id="PTHR43420:SF51">
    <property type="entry name" value="PEPTIDYL-LYSINE N-ACETYLTRANSFERASE YIAC"/>
    <property type="match status" value="1"/>
</dbReference>
<dbReference type="PROSITE" id="PS51186">
    <property type="entry name" value="GNAT"/>
    <property type="match status" value="1"/>
</dbReference>
<evidence type="ECO:0000256" key="2">
    <source>
        <dbReference type="ARBA" id="ARBA00022490"/>
    </source>
</evidence>
<dbReference type="EC" id="2.3.1.266" evidence="5"/>
<gene>
    <name evidence="5 7" type="primary">rimI</name>
    <name evidence="7" type="ORF">ACFOZ5_09910</name>
</gene>
<dbReference type="PANTHER" id="PTHR43420">
    <property type="entry name" value="ACETYLTRANSFERASE"/>
    <property type="match status" value="1"/>
</dbReference>
<feature type="active site" description="Proton donor" evidence="5">
    <location>
        <position position="130"/>
    </location>
</feature>
<proteinExistence type="inferred from homology"/>
<name>A0ABV8QI37_9GAMM</name>
<comment type="caution">
    <text evidence="5">Lacks conserved residue(s) required for the propagation of feature annotation.</text>
</comment>
<evidence type="ECO:0000313" key="7">
    <source>
        <dbReference type="EMBL" id="MFC4259343.1"/>
    </source>
</evidence>
<dbReference type="InterPro" id="IPR016181">
    <property type="entry name" value="Acyl_CoA_acyltransferase"/>
</dbReference>
<dbReference type="RefSeq" id="WP_379886890.1">
    <property type="nucleotide sequence ID" value="NZ_JBHSDI010000013.1"/>
</dbReference>
<reference evidence="8" key="1">
    <citation type="journal article" date="2019" name="Int. J. Syst. Evol. Microbiol.">
        <title>The Global Catalogue of Microorganisms (GCM) 10K type strain sequencing project: providing services to taxonomists for standard genome sequencing and annotation.</title>
        <authorList>
            <consortium name="The Broad Institute Genomics Platform"/>
            <consortium name="The Broad Institute Genome Sequencing Center for Infectious Disease"/>
            <person name="Wu L."/>
            <person name="Ma J."/>
        </authorList>
    </citation>
    <scope>NUCLEOTIDE SEQUENCE [LARGE SCALE GENOMIC DNA]</scope>
    <source>
        <strain evidence="8">CECT 7297</strain>
    </source>
</reference>
<dbReference type="InterPro" id="IPR043690">
    <property type="entry name" value="RimI"/>
</dbReference>
<feature type="domain" description="N-acetyltransferase" evidence="6">
    <location>
        <begin position="17"/>
        <end position="162"/>
    </location>
</feature>
<dbReference type="Proteomes" id="UP001595798">
    <property type="component" value="Unassembled WGS sequence"/>
</dbReference>
<dbReference type="InterPro" id="IPR000182">
    <property type="entry name" value="GNAT_dom"/>
</dbReference>
<dbReference type="GO" id="GO:0005840">
    <property type="term" value="C:ribosome"/>
    <property type="evidence" value="ECO:0007669"/>
    <property type="project" value="UniProtKB-KW"/>
</dbReference>
<comment type="caution">
    <text evidence="7">The sequence shown here is derived from an EMBL/GenBank/DDBJ whole genome shotgun (WGS) entry which is preliminary data.</text>
</comment>
<dbReference type="InterPro" id="IPR050680">
    <property type="entry name" value="YpeA/RimI_acetyltransf"/>
</dbReference>
<dbReference type="Pfam" id="PF00583">
    <property type="entry name" value="Acetyltransf_1"/>
    <property type="match status" value="1"/>
</dbReference>
<dbReference type="EMBL" id="JBHSDI010000013">
    <property type="protein sequence ID" value="MFC4259343.1"/>
    <property type="molecule type" value="Genomic_DNA"/>
</dbReference>
<evidence type="ECO:0000256" key="1">
    <source>
        <dbReference type="ARBA" id="ARBA00005395"/>
    </source>
</evidence>
<comment type="similarity">
    <text evidence="1 5">Belongs to the acetyltransferase family. RimI subfamily.</text>
</comment>
<keyword evidence="7" id="KW-0689">Ribosomal protein</keyword>
<evidence type="ECO:0000313" key="8">
    <source>
        <dbReference type="Proteomes" id="UP001595798"/>
    </source>
</evidence>
<sequence length="168" mass="18516">MSSGPHDILHRVVEMGQGLRALAEPDIPEILEIERLGYSHPWSEGVFRDSFRSEYTVLGVEQCGQMAGYGVLAALYDEAHLLNLCLRPASRGRGLARQLLRALLRAAVMQGMHRVVLEVRASNHVARKLYESEGFAVVGERPGYYPDGATREDALVMILEFGATGPDP</sequence>
<protein>
    <recommendedName>
        <fullName evidence="5">[Ribosomal protein bS18]-alanine N-acetyltransferase</fullName>
        <ecNumber evidence="5">2.3.1.266</ecNumber>
    </recommendedName>
</protein>
<accession>A0ABV8QI37</accession>
<evidence type="ECO:0000256" key="5">
    <source>
        <dbReference type="HAMAP-Rule" id="MF_02210"/>
    </source>
</evidence>
<comment type="subcellular location">
    <subcellularLocation>
        <location evidence="5">Cytoplasm</location>
    </subcellularLocation>
</comment>
<dbReference type="SUPFAM" id="SSF55729">
    <property type="entry name" value="Acyl-CoA N-acyltransferases (Nat)"/>
    <property type="match status" value="1"/>
</dbReference>
<evidence type="ECO:0000256" key="4">
    <source>
        <dbReference type="ARBA" id="ARBA00023315"/>
    </source>
</evidence>
<keyword evidence="8" id="KW-1185">Reference proteome</keyword>
<dbReference type="GO" id="GO:0008999">
    <property type="term" value="F:protein-N-terminal-alanine acetyltransferase activity"/>
    <property type="evidence" value="ECO:0007669"/>
    <property type="project" value="UniProtKB-EC"/>
</dbReference>
<keyword evidence="2 5" id="KW-0963">Cytoplasm</keyword>
<evidence type="ECO:0000259" key="6">
    <source>
        <dbReference type="PROSITE" id="PS51186"/>
    </source>
</evidence>
<dbReference type="Gene3D" id="3.40.630.30">
    <property type="match status" value="1"/>
</dbReference>
<evidence type="ECO:0000256" key="3">
    <source>
        <dbReference type="ARBA" id="ARBA00022679"/>
    </source>
</evidence>
<keyword evidence="4 5" id="KW-0012">Acyltransferase</keyword>
<dbReference type="HAMAP" id="MF_02210">
    <property type="entry name" value="RimI"/>
    <property type="match status" value="1"/>
</dbReference>
<dbReference type="InterPro" id="IPR006464">
    <property type="entry name" value="AcTrfase_RimI/Ard1"/>
</dbReference>
<feature type="active site" description="Proton acceptor" evidence="5">
    <location>
        <position position="118"/>
    </location>
</feature>
<organism evidence="7 8">
    <name type="scientific">Marinobacter lacisalsi</name>
    <dbReference type="NCBI Taxonomy" id="475979"/>
    <lineage>
        <taxon>Bacteria</taxon>
        <taxon>Pseudomonadati</taxon>
        <taxon>Pseudomonadota</taxon>
        <taxon>Gammaproteobacteria</taxon>
        <taxon>Pseudomonadales</taxon>
        <taxon>Marinobacteraceae</taxon>
        <taxon>Marinobacter</taxon>
    </lineage>
</organism>
<comment type="function">
    <text evidence="5">Acetylates the N-terminal alanine of ribosomal protein bS18.</text>
</comment>
<feature type="binding site" evidence="5">
    <location>
        <position position="123"/>
    </location>
    <ligand>
        <name>acetyl-CoA</name>
        <dbReference type="ChEBI" id="CHEBI:57288"/>
    </ligand>
</feature>
<keyword evidence="3 5" id="KW-0808">Transferase</keyword>